<sequence>MSNTVGTTTRNIGTTSITDNYLTNTQGTTSVSEIHGPISDETTYTAVITLLKTTADQASVSPITINKPTETTETIASSKTPTKTSTSISDTQTIGFKTDDTTMIEKTTSDATDTPAKTIQLTSMSNTKKTTSDATDTPAKTIQLTSISNTVGIITRNIGTITDNYLTSTQGTTTVSEIHGPISDETTYTAATTLLKTTADQATVSLITNDKPTETTETIASSKTTTQTSPFIYDTQTIGFTTYATTMTNKTTSDPTDTTSKTIQLTSISNIVGLTPRTIGSISEKHVTTTKGTATVSVTHGPISDETTYTAVTTLVKTIAGQASVSPITIDKPSEIIASSETQTKPSTFIYDTPTIGFTTDDTTMTYTTTSEATVKAEKKHPTYPDI</sequence>
<keyword evidence="3" id="KW-1185">Reference proteome</keyword>
<evidence type="ECO:0000256" key="1">
    <source>
        <dbReference type="SAM" id="MobiDB-lite"/>
    </source>
</evidence>
<proteinExistence type="predicted"/>
<reference evidence="2" key="1">
    <citation type="submission" date="2018-11" db="EMBL/GenBank/DDBJ databases">
        <authorList>
            <person name="Alioto T."/>
            <person name="Alioto T."/>
        </authorList>
    </citation>
    <scope>NUCLEOTIDE SEQUENCE</scope>
</reference>
<dbReference type="OrthoDB" id="10501232at2759"/>
<comment type="caution">
    <text evidence="2">The sequence shown here is derived from an EMBL/GenBank/DDBJ whole genome shotgun (WGS) entry which is preliminary data.</text>
</comment>
<feature type="compositionally biased region" description="Low complexity" evidence="1">
    <location>
        <begin position="74"/>
        <end position="89"/>
    </location>
</feature>
<gene>
    <name evidence="2" type="ORF">MGAL_10B016964</name>
</gene>
<accession>A0A8B6BZA8</accession>
<evidence type="ECO:0000313" key="3">
    <source>
        <dbReference type="Proteomes" id="UP000596742"/>
    </source>
</evidence>
<feature type="region of interest" description="Disordered" evidence="1">
    <location>
        <begin position="69"/>
        <end position="89"/>
    </location>
</feature>
<protein>
    <submittedName>
        <fullName evidence="2">Uncharacterized protein</fullName>
    </submittedName>
</protein>
<organism evidence="2 3">
    <name type="scientific">Mytilus galloprovincialis</name>
    <name type="common">Mediterranean mussel</name>
    <dbReference type="NCBI Taxonomy" id="29158"/>
    <lineage>
        <taxon>Eukaryota</taxon>
        <taxon>Metazoa</taxon>
        <taxon>Spiralia</taxon>
        <taxon>Lophotrochozoa</taxon>
        <taxon>Mollusca</taxon>
        <taxon>Bivalvia</taxon>
        <taxon>Autobranchia</taxon>
        <taxon>Pteriomorphia</taxon>
        <taxon>Mytilida</taxon>
        <taxon>Mytiloidea</taxon>
        <taxon>Mytilidae</taxon>
        <taxon>Mytilinae</taxon>
        <taxon>Mytilus</taxon>
    </lineage>
</organism>
<evidence type="ECO:0000313" key="2">
    <source>
        <dbReference type="EMBL" id="VDH98079.1"/>
    </source>
</evidence>
<name>A0A8B6BZA8_MYTGA</name>
<dbReference type="EMBL" id="UYJE01000975">
    <property type="protein sequence ID" value="VDH98079.1"/>
    <property type="molecule type" value="Genomic_DNA"/>
</dbReference>
<dbReference type="AlphaFoldDB" id="A0A8B6BZA8"/>
<dbReference type="Proteomes" id="UP000596742">
    <property type="component" value="Unassembled WGS sequence"/>
</dbReference>